<dbReference type="GO" id="GO:0046872">
    <property type="term" value="F:metal ion binding"/>
    <property type="evidence" value="ECO:0007669"/>
    <property type="project" value="UniProtKB-KW"/>
</dbReference>
<dbReference type="SUPFAM" id="SSF57552">
    <property type="entry name" value="Blood coagulation inhibitor (disintegrin)"/>
    <property type="match status" value="1"/>
</dbReference>
<dbReference type="InterPro" id="IPR001590">
    <property type="entry name" value="Peptidase_M12B"/>
</dbReference>
<evidence type="ECO:0000313" key="8">
    <source>
        <dbReference type="Proteomes" id="UP000717515"/>
    </source>
</evidence>
<reference evidence="7" key="1">
    <citation type="submission" date="2021-07" db="EMBL/GenBank/DDBJ databases">
        <title>Draft genome of Mortierella alpina, strain LL118, isolated from an aspen leaf litter sample.</title>
        <authorList>
            <person name="Yang S."/>
            <person name="Vinatzer B.A."/>
        </authorList>
    </citation>
    <scope>NUCLEOTIDE SEQUENCE</scope>
    <source>
        <strain evidence="7">LL118</strain>
    </source>
</reference>
<dbReference type="PANTHER" id="PTHR11905">
    <property type="entry name" value="ADAM A DISINTEGRIN AND METALLOPROTEASE DOMAIN"/>
    <property type="match status" value="1"/>
</dbReference>
<accession>A0A9P8D0N2</accession>
<dbReference type="SMART" id="SM00050">
    <property type="entry name" value="DISIN"/>
    <property type="match status" value="1"/>
</dbReference>
<dbReference type="InterPro" id="IPR003903">
    <property type="entry name" value="UIM_dom"/>
</dbReference>
<keyword evidence="4" id="KW-1133">Transmembrane helix</keyword>
<sequence length="796" mass="85749">MAKRTVEDMVYEEGVLGWARIMVEHDASNPDEVVLRGAFMVNDDTYHVTTRQHYQITKRADDAEPAPVPSGSNVVIYRNSDLYNPKLVSNKKRGLPSEVSCGSDTMLQRTAEYNETQSSYGHYYPPDLTAPVPMTGGFDLSSSWAGVLRTPMVKRAVPGPNPVPAGCPINRMYNYMGVAADCAYVRHYAGVAGARRQIFADFNTASGIYESTFNVALGVIKLNIMSENCPTTPVEGERWNQDCSASYMIDQRLSDFSFWRGQDGRADDGAGLWHLMTKCNSGATVGVAWTNVICNTKTSSQTTGGQLQYTSGTGVSSVTPNEWMVVAHEIGHGFGAKHDCDSSSCAVGGRDCCPLSSTACDAGARYIMNPSEQVATRVFSPCSINSICTSIQSRGQCFQPPGSRQTQSSQENICGNGLKETGEDCDCGSPEDCAKDPCCDGTTCKFKAGAVCDDMNDDCCSNCQLQSAGHVCRQAISECDIQEVCTGTSATCPPDVKVPDQTSCTGNSSVSGLQCANGVCTSRDLQCQQQQRPGINKACATSNSCDLICNDPGGNSLTCTQTPGSYFMDGTPCGFGGSCSAGQCKYSNGLEGVLNWARNHLSIVIPVGVLIGLILICCIWSCCCSRFLDRRRQRKMMHKPTSILLPNGARRSMGPGGQSAGPDTMQGAQHMGQQYPMGPLPPMPPAPVYYDPTQQAQAREEEELQRALEASRSEHARHSMALAARPEPYQAPSPAGTMPPPLEPSTSSYPVQPYSQPYPQPSPQPYPQPSPQPHSQPYPHPSPHSHSQPYQQQPPS</sequence>
<feature type="binding site" evidence="2">
    <location>
        <position position="328"/>
    </location>
    <ligand>
        <name>Zn(2+)</name>
        <dbReference type="ChEBI" id="CHEBI:29105"/>
        <note>catalytic</note>
    </ligand>
</feature>
<feature type="compositionally biased region" description="Low complexity" evidence="3">
    <location>
        <begin position="688"/>
        <end position="697"/>
    </location>
</feature>
<dbReference type="Pfam" id="PF13688">
    <property type="entry name" value="Reprolysin_5"/>
    <property type="match status" value="1"/>
</dbReference>
<dbReference type="Gene3D" id="3.40.1620.60">
    <property type="match status" value="1"/>
</dbReference>
<evidence type="ECO:0008006" key="9">
    <source>
        <dbReference type="Google" id="ProtNLM"/>
    </source>
</evidence>
<evidence type="ECO:0000256" key="3">
    <source>
        <dbReference type="SAM" id="MobiDB-lite"/>
    </source>
</evidence>
<feature type="domain" description="Peptidase M12B" evidence="6">
    <location>
        <begin position="172"/>
        <end position="387"/>
    </location>
</feature>
<feature type="active site" evidence="2">
    <location>
        <position position="329"/>
    </location>
</feature>
<feature type="compositionally biased region" description="Low complexity" evidence="3">
    <location>
        <begin position="784"/>
        <end position="796"/>
    </location>
</feature>
<feature type="compositionally biased region" description="Basic and acidic residues" evidence="3">
    <location>
        <begin position="704"/>
        <end position="717"/>
    </location>
</feature>
<keyword evidence="4" id="KW-0812">Transmembrane</keyword>
<dbReference type="SUPFAM" id="SSF55486">
    <property type="entry name" value="Metalloproteases ('zincins'), catalytic domain"/>
    <property type="match status" value="1"/>
</dbReference>
<feature type="region of interest" description="Disordered" evidence="3">
    <location>
        <begin position="645"/>
        <end position="796"/>
    </location>
</feature>
<dbReference type="Pfam" id="PF00200">
    <property type="entry name" value="Disintegrin"/>
    <property type="match status" value="1"/>
</dbReference>
<keyword evidence="2" id="KW-0862">Zinc</keyword>
<keyword evidence="1" id="KW-1015">Disulfide bond</keyword>
<dbReference type="FunFam" id="4.10.70.10:FF:000001">
    <property type="entry name" value="Disintegrin and metalloproteinase domain-containing protein 22"/>
    <property type="match status" value="1"/>
</dbReference>
<evidence type="ECO:0000313" key="7">
    <source>
        <dbReference type="EMBL" id="KAG9326019.1"/>
    </source>
</evidence>
<name>A0A9P8D0N2_MORAP</name>
<evidence type="ECO:0000259" key="6">
    <source>
        <dbReference type="PROSITE" id="PS50215"/>
    </source>
</evidence>
<feature type="domain" description="Disintegrin" evidence="5">
    <location>
        <begin position="411"/>
        <end position="500"/>
    </location>
</feature>
<feature type="binding site" evidence="2">
    <location>
        <position position="338"/>
    </location>
    <ligand>
        <name>Zn(2+)</name>
        <dbReference type="ChEBI" id="CHEBI:29105"/>
        <note>catalytic</note>
    </ligand>
</feature>
<evidence type="ECO:0000259" key="5">
    <source>
        <dbReference type="PROSITE" id="PS50214"/>
    </source>
</evidence>
<dbReference type="PANTHER" id="PTHR11905:SF159">
    <property type="entry name" value="ADAM METALLOPROTEASE"/>
    <property type="match status" value="1"/>
</dbReference>
<comment type="caution">
    <text evidence="2">Lacks conserved residue(s) required for the propagation of feature annotation.</text>
</comment>
<dbReference type="GO" id="GO:0006508">
    <property type="term" value="P:proteolysis"/>
    <property type="evidence" value="ECO:0007669"/>
    <property type="project" value="InterPro"/>
</dbReference>
<comment type="caution">
    <text evidence="7">The sequence shown here is derived from an EMBL/GenBank/DDBJ whole genome shotgun (WGS) entry which is preliminary data.</text>
</comment>
<evidence type="ECO:0000256" key="1">
    <source>
        <dbReference type="ARBA" id="ARBA00023157"/>
    </source>
</evidence>
<feature type="compositionally biased region" description="Low complexity" evidence="3">
    <location>
        <begin position="744"/>
        <end position="755"/>
    </location>
</feature>
<dbReference type="EMBL" id="JAIFTL010000027">
    <property type="protein sequence ID" value="KAG9326019.1"/>
    <property type="molecule type" value="Genomic_DNA"/>
</dbReference>
<evidence type="ECO:0000256" key="2">
    <source>
        <dbReference type="PROSITE-ProRule" id="PRU00276"/>
    </source>
</evidence>
<dbReference type="InterPro" id="IPR036436">
    <property type="entry name" value="Disintegrin_dom_sf"/>
</dbReference>
<dbReference type="PROSITE" id="PS50215">
    <property type="entry name" value="ADAM_MEPRO"/>
    <property type="match status" value="1"/>
</dbReference>
<protein>
    <recommendedName>
        <fullName evidence="9">Zinc metalloprotease</fullName>
    </recommendedName>
</protein>
<feature type="binding site" evidence="2">
    <location>
        <position position="332"/>
    </location>
    <ligand>
        <name>Zn(2+)</name>
        <dbReference type="ChEBI" id="CHEBI:29105"/>
        <note>catalytic</note>
    </ligand>
</feature>
<keyword evidence="2" id="KW-0479">Metal-binding</keyword>
<dbReference type="AlphaFoldDB" id="A0A9P8D0N2"/>
<feature type="compositionally biased region" description="Pro residues" evidence="3">
    <location>
        <begin position="678"/>
        <end position="687"/>
    </location>
</feature>
<evidence type="ECO:0000256" key="4">
    <source>
        <dbReference type="SAM" id="Phobius"/>
    </source>
</evidence>
<dbReference type="GO" id="GO:0004222">
    <property type="term" value="F:metalloendopeptidase activity"/>
    <property type="evidence" value="ECO:0007669"/>
    <property type="project" value="InterPro"/>
</dbReference>
<gene>
    <name evidence="7" type="ORF">KVV02_000730</name>
</gene>
<dbReference type="Gene3D" id="3.40.390.10">
    <property type="entry name" value="Collagenase (Catalytic Domain)"/>
    <property type="match status" value="1"/>
</dbReference>
<proteinExistence type="predicted"/>
<feature type="compositionally biased region" description="Pro residues" evidence="3">
    <location>
        <begin position="756"/>
        <end position="782"/>
    </location>
</feature>
<dbReference type="Proteomes" id="UP000717515">
    <property type="component" value="Unassembled WGS sequence"/>
</dbReference>
<dbReference type="InterPro" id="IPR024079">
    <property type="entry name" value="MetalloPept_cat_dom_sf"/>
</dbReference>
<organism evidence="7 8">
    <name type="scientific">Mortierella alpina</name>
    <name type="common">Oleaginous fungus</name>
    <name type="synonym">Mortierella renispora</name>
    <dbReference type="NCBI Taxonomy" id="64518"/>
    <lineage>
        <taxon>Eukaryota</taxon>
        <taxon>Fungi</taxon>
        <taxon>Fungi incertae sedis</taxon>
        <taxon>Mucoromycota</taxon>
        <taxon>Mortierellomycotina</taxon>
        <taxon>Mortierellomycetes</taxon>
        <taxon>Mortierellales</taxon>
        <taxon>Mortierellaceae</taxon>
        <taxon>Mortierella</taxon>
    </lineage>
</organism>
<dbReference type="Gene3D" id="4.10.70.10">
    <property type="entry name" value="Disintegrin domain"/>
    <property type="match status" value="1"/>
</dbReference>
<dbReference type="InterPro" id="IPR001762">
    <property type="entry name" value="Disintegrin_dom"/>
</dbReference>
<feature type="transmembrane region" description="Helical" evidence="4">
    <location>
        <begin position="603"/>
        <end position="628"/>
    </location>
</feature>
<dbReference type="PROSITE" id="PS50214">
    <property type="entry name" value="DISINTEGRIN_2"/>
    <property type="match status" value="1"/>
</dbReference>
<dbReference type="PROSITE" id="PS50330">
    <property type="entry name" value="UIM"/>
    <property type="match status" value="1"/>
</dbReference>
<keyword evidence="4" id="KW-0472">Membrane</keyword>